<proteinExistence type="predicted"/>
<dbReference type="SUPFAM" id="SSF53720">
    <property type="entry name" value="ALDH-like"/>
    <property type="match status" value="1"/>
</dbReference>
<dbReference type="GO" id="GO:0003995">
    <property type="term" value="F:acyl-CoA dehydrogenase activity"/>
    <property type="evidence" value="ECO:0007669"/>
    <property type="project" value="InterPro"/>
</dbReference>
<keyword evidence="3" id="KW-1185">Reference proteome</keyword>
<dbReference type="EMBL" id="NOXX01000220">
    <property type="protein sequence ID" value="OYQ40693.1"/>
    <property type="molecule type" value="Genomic_DNA"/>
</dbReference>
<dbReference type="Proteomes" id="UP000216035">
    <property type="component" value="Unassembled WGS sequence"/>
</dbReference>
<gene>
    <name evidence="2" type="ORF">CHX27_13355</name>
</gene>
<dbReference type="GO" id="GO:0008218">
    <property type="term" value="P:bioluminescence"/>
    <property type="evidence" value="ECO:0007669"/>
    <property type="project" value="InterPro"/>
</dbReference>
<dbReference type="InterPro" id="IPR016161">
    <property type="entry name" value="Ald_DH/histidinol_DH"/>
</dbReference>
<dbReference type="InterPro" id="IPR008670">
    <property type="entry name" value="CoA_reduct_LuxC"/>
</dbReference>
<dbReference type="AlphaFoldDB" id="A0A255ZGL5"/>
<accession>A0A255ZGL5</accession>
<sequence length="350" mass="39793">MTLQAKIQSLVQLGAAFSRILNETASTDSLTSAEKNVQQWLSRAVHHNGWYTEEMLRFCLQGWSENFTVEKLEHWLTKYAITENQSPKRIGLILAGNVPLVGFHDILCVWLSGNHALIKRSSSDQQLTTAVVQLLESITPDFANAYTFVEEKLTDFDAVIATGSDNSARYFEYYFRNKPNIIRKNRNGIAVLSGEETAEDLAGLATDIFTYFGLGCRNVSKIYLPQKYDMAHFYQGIYHRSDVLQLEKYCNNYDYNKAVFMMSNRQIYDNGFLILVEDESFSSPIAAVFYEFYTDLSELQSQLNAKADQIQCLVSNLPLSGAIPFGTTQKPELWDYADGIDTIEFLLKID</sequence>
<evidence type="ECO:0000313" key="3">
    <source>
        <dbReference type="Proteomes" id="UP000216035"/>
    </source>
</evidence>
<keyword evidence="1" id="KW-0521">NADP</keyword>
<evidence type="ECO:0000256" key="1">
    <source>
        <dbReference type="ARBA" id="ARBA00022857"/>
    </source>
</evidence>
<name>A0A255ZGL5_9FLAO</name>
<comment type="caution">
    <text evidence="2">The sequence shown here is derived from an EMBL/GenBank/DDBJ whole genome shotgun (WGS) entry which is preliminary data.</text>
</comment>
<organism evidence="2 3">
    <name type="scientific">Flavobacterium aurantiibacter</name>
    <dbReference type="NCBI Taxonomy" id="2023067"/>
    <lineage>
        <taxon>Bacteria</taxon>
        <taxon>Pseudomonadati</taxon>
        <taxon>Bacteroidota</taxon>
        <taxon>Flavobacteriia</taxon>
        <taxon>Flavobacteriales</taxon>
        <taxon>Flavobacteriaceae</taxon>
        <taxon>Flavobacterium</taxon>
    </lineage>
</organism>
<dbReference type="OrthoDB" id="1522941at2"/>
<dbReference type="Pfam" id="PF05893">
    <property type="entry name" value="LuxC"/>
    <property type="match status" value="1"/>
</dbReference>
<evidence type="ECO:0000313" key="2">
    <source>
        <dbReference type="EMBL" id="OYQ40693.1"/>
    </source>
</evidence>
<protein>
    <submittedName>
        <fullName evidence="2">Acyl-CoA reductase</fullName>
    </submittedName>
</protein>
<reference evidence="2 3" key="1">
    <citation type="submission" date="2017-07" db="EMBL/GenBank/DDBJ databases">
        <title>Flavobacterium cyanobacteriorum sp. nov., isolated from cyanobacterial aggregates in a eutrophic lake.</title>
        <authorList>
            <person name="Cai H."/>
        </authorList>
    </citation>
    <scope>NUCLEOTIDE SEQUENCE [LARGE SCALE GENOMIC DNA]</scope>
    <source>
        <strain evidence="2 3">TH167</strain>
    </source>
</reference>